<protein>
    <submittedName>
        <fullName evidence="3">458_t:CDS:1</fullName>
    </submittedName>
</protein>
<dbReference type="GO" id="GO:0004175">
    <property type="term" value="F:endopeptidase activity"/>
    <property type="evidence" value="ECO:0007669"/>
    <property type="project" value="UniProtKB-ARBA"/>
</dbReference>
<gene>
    <name evidence="3" type="ORF">ALEPTO_LOCUS2463</name>
</gene>
<dbReference type="AlphaFoldDB" id="A0A9N8W7Z3"/>
<comment type="caution">
    <text evidence="3">The sequence shown here is derived from an EMBL/GenBank/DDBJ whole genome shotgun (WGS) entry which is preliminary data.</text>
</comment>
<dbReference type="PANTHER" id="PTHR36435">
    <property type="entry name" value="SLR1288 PROTEIN"/>
    <property type="match status" value="1"/>
</dbReference>
<dbReference type="Proteomes" id="UP000789508">
    <property type="component" value="Unassembled WGS sequence"/>
</dbReference>
<feature type="transmembrane region" description="Helical" evidence="1">
    <location>
        <begin position="131"/>
        <end position="155"/>
    </location>
</feature>
<keyword evidence="4" id="KW-1185">Reference proteome</keyword>
<dbReference type="InterPro" id="IPR003675">
    <property type="entry name" value="Rce1/LyrA-like_dom"/>
</dbReference>
<evidence type="ECO:0000313" key="4">
    <source>
        <dbReference type="Proteomes" id="UP000789508"/>
    </source>
</evidence>
<feature type="transmembrane region" description="Helical" evidence="1">
    <location>
        <begin position="106"/>
        <end position="125"/>
    </location>
</feature>
<accession>A0A9N8W7Z3</accession>
<feature type="transmembrane region" description="Helical" evidence="1">
    <location>
        <begin position="75"/>
        <end position="94"/>
    </location>
</feature>
<organism evidence="3 4">
    <name type="scientific">Ambispora leptoticha</name>
    <dbReference type="NCBI Taxonomy" id="144679"/>
    <lineage>
        <taxon>Eukaryota</taxon>
        <taxon>Fungi</taxon>
        <taxon>Fungi incertae sedis</taxon>
        <taxon>Mucoromycota</taxon>
        <taxon>Glomeromycotina</taxon>
        <taxon>Glomeromycetes</taxon>
        <taxon>Archaeosporales</taxon>
        <taxon>Ambisporaceae</taxon>
        <taxon>Ambispora</taxon>
    </lineage>
</organism>
<evidence type="ECO:0000259" key="2">
    <source>
        <dbReference type="Pfam" id="PF02517"/>
    </source>
</evidence>
<dbReference type="GO" id="GO:0080120">
    <property type="term" value="P:CAAX-box protein maturation"/>
    <property type="evidence" value="ECO:0007669"/>
    <property type="project" value="UniProtKB-ARBA"/>
</dbReference>
<evidence type="ECO:0000313" key="3">
    <source>
        <dbReference type="EMBL" id="CAG8480481.1"/>
    </source>
</evidence>
<proteinExistence type="predicted"/>
<dbReference type="InterPro" id="IPR052710">
    <property type="entry name" value="CAAX_protease"/>
</dbReference>
<name>A0A9N8W7Z3_9GLOM</name>
<keyword evidence="1" id="KW-0812">Transmembrane</keyword>
<sequence length="171" mass="19784">MKIFGVGVVAFLVSNFLGKNLRPDLEAKYQREIAEKMIEENLTTEEELVKKALEERKQIDKFITEKKRLPTTMPLGNVSLFLGFITVVIIAPIVEECLCRYLIFEIFGKSNIFAYIFSGLIFIFLHWQGGILNFTALGLLLLNYLPATILFIYAYHESKLNITYPIYFHMM</sequence>
<feature type="domain" description="CAAX prenyl protease 2/Lysostaphin resistance protein A-like" evidence="2">
    <location>
        <begin position="79"/>
        <end position="171"/>
    </location>
</feature>
<dbReference type="Pfam" id="PF02517">
    <property type="entry name" value="Rce1-like"/>
    <property type="match status" value="1"/>
</dbReference>
<dbReference type="PANTHER" id="PTHR36435:SF1">
    <property type="entry name" value="CAAX AMINO TERMINAL PROTEASE FAMILY PROTEIN"/>
    <property type="match status" value="1"/>
</dbReference>
<keyword evidence="1" id="KW-1133">Transmembrane helix</keyword>
<evidence type="ECO:0000256" key="1">
    <source>
        <dbReference type="SAM" id="Phobius"/>
    </source>
</evidence>
<reference evidence="3" key="1">
    <citation type="submission" date="2021-06" db="EMBL/GenBank/DDBJ databases">
        <authorList>
            <person name="Kallberg Y."/>
            <person name="Tangrot J."/>
            <person name="Rosling A."/>
        </authorList>
    </citation>
    <scope>NUCLEOTIDE SEQUENCE</scope>
    <source>
        <strain evidence="3">FL130A</strain>
    </source>
</reference>
<dbReference type="OrthoDB" id="10397375at2759"/>
<dbReference type="EMBL" id="CAJVPS010000360">
    <property type="protein sequence ID" value="CAG8480481.1"/>
    <property type="molecule type" value="Genomic_DNA"/>
</dbReference>
<keyword evidence="1" id="KW-0472">Membrane</keyword>